<name>A0A0F7VKJ2_STRLW</name>
<proteinExistence type="predicted"/>
<dbReference type="KEGG" id="sle:sle1_032"/>
<dbReference type="PATRIC" id="fig|1437453.6.peg.7157"/>
<accession>A0A0F7VKJ2</accession>
<evidence type="ECO:0000313" key="2">
    <source>
        <dbReference type="Proteomes" id="UP000035016"/>
    </source>
</evidence>
<dbReference type="EMBL" id="LN831788">
    <property type="protein sequence ID" value="CQR59199.1"/>
    <property type="molecule type" value="Genomic_DNA"/>
</dbReference>
<dbReference type="AlphaFoldDB" id="A0A0F7VKJ2"/>
<evidence type="ECO:0000313" key="1">
    <source>
        <dbReference type="EMBL" id="CQR59199.1"/>
    </source>
</evidence>
<protein>
    <submittedName>
        <fullName evidence="1">Sle1_032 protein</fullName>
    </submittedName>
</protein>
<organism evidence="1 2">
    <name type="scientific">Streptomyces leeuwenhoekii</name>
    <dbReference type="NCBI Taxonomy" id="1437453"/>
    <lineage>
        <taxon>Bacteria</taxon>
        <taxon>Bacillati</taxon>
        <taxon>Actinomycetota</taxon>
        <taxon>Actinomycetes</taxon>
        <taxon>Kitasatosporales</taxon>
        <taxon>Streptomycetaceae</taxon>
        <taxon>Streptomyces</taxon>
    </lineage>
</organism>
<dbReference type="Proteomes" id="UP000035016">
    <property type="component" value="Plasmid pSLE1"/>
</dbReference>
<reference evidence="2" key="1">
    <citation type="submission" date="2015-02" db="EMBL/GenBank/DDBJ databases">
        <authorList>
            <person name="Gomez-Escribano P.J."/>
        </authorList>
    </citation>
    <scope>NUCLEOTIDE SEQUENCE [LARGE SCALE GENOMIC DNA]</scope>
    <source>
        <strain evidence="2">C34 (DSM 42122 / NRRL B-24963)</strain>
        <plasmid evidence="2">pSLE1</plasmid>
    </source>
</reference>
<keyword evidence="1" id="KW-0614">Plasmid</keyword>
<geneLocation type="plasmid" evidence="1 2">
    <name>pSLE1</name>
</geneLocation>
<gene>
    <name evidence="1" type="ORF">sle1_032</name>
</gene>
<sequence length="144" mass="14915">MNRPPATTPADGAEDGTVVEDAAVETMMADAVLTGRNMGAGAYIAGILTGAQAATAPTPQALLKDMWPGVDPAVVQAIYERGVEVGWRGHALYQAPRLSGAELAEAQERLRAAGFEAMRGLVARSRELAGRRLHPADGEAAGGH</sequence>
<dbReference type="RefSeq" id="WP_047121246.1">
    <property type="nucleotide sequence ID" value="NZ_LN831788.1"/>
</dbReference>